<feature type="domain" description="Thioredoxin" evidence="7">
    <location>
        <begin position="430"/>
        <end position="574"/>
    </location>
</feature>
<dbReference type="PROSITE" id="PS51352">
    <property type="entry name" value="THIOREDOXIN_2"/>
    <property type="match status" value="1"/>
</dbReference>
<organism evidence="8 9">
    <name type="scientific">Rubripirellula tenax</name>
    <dbReference type="NCBI Taxonomy" id="2528015"/>
    <lineage>
        <taxon>Bacteria</taxon>
        <taxon>Pseudomonadati</taxon>
        <taxon>Planctomycetota</taxon>
        <taxon>Planctomycetia</taxon>
        <taxon>Pirellulales</taxon>
        <taxon>Pirellulaceae</taxon>
        <taxon>Rubripirellula</taxon>
    </lineage>
</organism>
<dbReference type="InterPro" id="IPR036249">
    <property type="entry name" value="Thioredoxin-like_sf"/>
</dbReference>
<evidence type="ECO:0000256" key="1">
    <source>
        <dbReference type="ARBA" id="ARBA00004196"/>
    </source>
</evidence>
<dbReference type="GO" id="GO:0030313">
    <property type="term" value="C:cell envelope"/>
    <property type="evidence" value="ECO:0007669"/>
    <property type="project" value="UniProtKB-SubCell"/>
</dbReference>
<evidence type="ECO:0000256" key="4">
    <source>
        <dbReference type="ARBA" id="ARBA00023284"/>
    </source>
</evidence>
<dbReference type="PROSITE" id="PS51257">
    <property type="entry name" value="PROKAR_LIPOPROTEIN"/>
    <property type="match status" value="1"/>
</dbReference>
<keyword evidence="3" id="KW-1015">Disulfide bond</keyword>
<dbReference type="Pfam" id="PF13905">
    <property type="entry name" value="Thioredoxin_8"/>
    <property type="match status" value="1"/>
</dbReference>
<dbReference type="OrthoDB" id="226878at2"/>
<dbReference type="CDD" id="cd02966">
    <property type="entry name" value="TlpA_like_family"/>
    <property type="match status" value="1"/>
</dbReference>
<reference evidence="8 9" key="1">
    <citation type="submission" date="2019-02" db="EMBL/GenBank/DDBJ databases">
        <title>Deep-cultivation of Planctomycetes and their phenomic and genomic characterization uncovers novel biology.</title>
        <authorList>
            <person name="Wiegand S."/>
            <person name="Jogler M."/>
            <person name="Boedeker C."/>
            <person name="Pinto D."/>
            <person name="Vollmers J."/>
            <person name="Rivas-Marin E."/>
            <person name="Kohn T."/>
            <person name="Peeters S.H."/>
            <person name="Heuer A."/>
            <person name="Rast P."/>
            <person name="Oberbeckmann S."/>
            <person name="Bunk B."/>
            <person name="Jeske O."/>
            <person name="Meyerdierks A."/>
            <person name="Storesund J.E."/>
            <person name="Kallscheuer N."/>
            <person name="Luecker S."/>
            <person name="Lage O.M."/>
            <person name="Pohl T."/>
            <person name="Merkel B.J."/>
            <person name="Hornburger P."/>
            <person name="Mueller R.-W."/>
            <person name="Bruemmer F."/>
            <person name="Labrenz M."/>
            <person name="Spormann A.M."/>
            <person name="Op Den Camp H."/>
            <person name="Overmann J."/>
            <person name="Amann R."/>
            <person name="Jetten M.S.M."/>
            <person name="Mascher T."/>
            <person name="Medema M.H."/>
            <person name="Devos D.P."/>
            <person name="Kaster A.-K."/>
            <person name="Ovreas L."/>
            <person name="Rohde M."/>
            <person name="Galperin M.Y."/>
            <person name="Jogler C."/>
        </authorList>
    </citation>
    <scope>NUCLEOTIDE SEQUENCE [LARGE SCALE GENOMIC DNA]</scope>
    <source>
        <strain evidence="8 9">Poly51</strain>
    </source>
</reference>
<feature type="chain" id="PRO_5022818200" evidence="6">
    <location>
        <begin position="23"/>
        <end position="574"/>
    </location>
</feature>
<evidence type="ECO:0000313" key="9">
    <source>
        <dbReference type="Proteomes" id="UP000318288"/>
    </source>
</evidence>
<keyword evidence="6" id="KW-0732">Signal</keyword>
<dbReference type="SUPFAM" id="SSF52833">
    <property type="entry name" value="Thioredoxin-like"/>
    <property type="match status" value="1"/>
</dbReference>
<proteinExistence type="predicted"/>
<comment type="subcellular location">
    <subcellularLocation>
        <location evidence="1">Cell envelope</location>
    </subcellularLocation>
</comment>
<dbReference type="Gene3D" id="3.40.30.10">
    <property type="entry name" value="Glutaredoxin"/>
    <property type="match status" value="1"/>
</dbReference>
<name>A0A5C6EGF3_9BACT</name>
<sequence length="574" mass="60530" precursor="true">MMRMYFAALAVSGLVVGGCSKAPDPVSTSAPYAASEGGGDTSGLPAMPADPVLSDPIVDATDPDSIAKTSDRAPIEEAANMAAMSGIGAVSNQPSERDPSPGEPARPIADNEIPVPPAGIPIDDGSMVTGQMPERPLKANLTPDELVAFLAGADRDMQIIASGRSGIDDPEQARSMLVQIIKMKLEASRRLASSTTATKQMASEGARGELQALSHLAALGDLKAATELESLAATTVQSSDPLLASDSRLVLIGFAIERLQQGDGGAAGRIVELVDALAKSSASGDVPAMMVMGEARDKLARYGHDAEAKRVRDTIIDVFADSPDAAIAQMAAQVAGNVRFDGIEGMRATIVDGGEVPMDQWQEAVETLIDESADLQTVQYLAGAALEFEAAGFSDPMTTTYDVLERRFNDDQSATGREVALAVRAKQARQRVLGRPFDPDLPSVDGPRIRIQDFKGKVVLMPFWATSFPESLQIMPMLKEIEANHPDDVAILGMNLDAGGETLDVFLKENPLGFPSFRAESSATEKVANPVAAQFGLVSMPFVAILDREGRVAALDFTGQRLAETVNGLIKVTK</sequence>
<dbReference type="PANTHER" id="PTHR42852:SF6">
    <property type="entry name" value="THIOL:DISULFIDE INTERCHANGE PROTEIN DSBE"/>
    <property type="match status" value="1"/>
</dbReference>
<evidence type="ECO:0000256" key="2">
    <source>
        <dbReference type="ARBA" id="ARBA00022748"/>
    </source>
</evidence>
<dbReference type="GO" id="GO:0017004">
    <property type="term" value="P:cytochrome complex assembly"/>
    <property type="evidence" value="ECO:0007669"/>
    <property type="project" value="UniProtKB-KW"/>
</dbReference>
<evidence type="ECO:0000256" key="5">
    <source>
        <dbReference type="SAM" id="MobiDB-lite"/>
    </source>
</evidence>
<dbReference type="InterPro" id="IPR013766">
    <property type="entry name" value="Thioredoxin_domain"/>
</dbReference>
<accession>A0A5C6EGF3</accession>
<feature type="signal peptide" evidence="6">
    <location>
        <begin position="1"/>
        <end position="22"/>
    </location>
</feature>
<dbReference type="Proteomes" id="UP000318288">
    <property type="component" value="Unassembled WGS sequence"/>
</dbReference>
<dbReference type="InterPro" id="IPR050553">
    <property type="entry name" value="Thioredoxin_ResA/DsbE_sf"/>
</dbReference>
<feature type="region of interest" description="Disordered" evidence="5">
    <location>
        <begin position="89"/>
        <end position="110"/>
    </location>
</feature>
<protein>
    <submittedName>
        <fullName evidence="8">Thiol-disulfide oxidoreductase</fullName>
    </submittedName>
</protein>
<dbReference type="RefSeq" id="WP_146461428.1">
    <property type="nucleotide sequence ID" value="NZ_SJPW01000007.1"/>
</dbReference>
<keyword evidence="9" id="KW-1185">Reference proteome</keyword>
<evidence type="ECO:0000256" key="3">
    <source>
        <dbReference type="ARBA" id="ARBA00023157"/>
    </source>
</evidence>
<evidence type="ECO:0000256" key="6">
    <source>
        <dbReference type="SAM" id="SignalP"/>
    </source>
</evidence>
<keyword evidence="2" id="KW-0201">Cytochrome c-type biogenesis</keyword>
<dbReference type="InterPro" id="IPR012336">
    <property type="entry name" value="Thioredoxin-like_fold"/>
</dbReference>
<evidence type="ECO:0000313" key="8">
    <source>
        <dbReference type="EMBL" id="TWU47544.1"/>
    </source>
</evidence>
<gene>
    <name evidence="8" type="ORF">Poly51_53440</name>
</gene>
<comment type="caution">
    <text evidence="8">The sequence shown here is derived from an EMBL/GenBank/DDBJ whole genome shotgun (WGS) entry which is preliminary data.</text>
</comment>
<dbReference type="AlphaFoldDB" id="A0A5C6EGF3"/>
<dbReference type="PANTHER" id="PTHR42852">
    <property type="entry name" value="THIOL:DISULFIDE INTERCHANGE PROTEIN DSBE"/>
    <property type="match status" value="1"/>
</dbReference>
<evidence type="ECO:0000259" key="7">
    <source>
        <dbReference type="PROSITE" id="PS51352"/>
    </source>
</evidence>
<keyword evidence="4" id="KW-0676">Redox-active center</keyword>
<feature type="region of interest" description="Disordered" evidence="5">
    <location>
        <begin position="25"/>
        <end position="50"/>
    </location>
</feature>
<dbReference type="EMBL" id="SJPW01000007">
    <property type="protein sequence ID" value="TWU47544.1"/>
    <property type="molecule type" value="Genomic_DNA"/>
</dbReference>